<feature type="region of interest" description="Disordered" evidence="2">
    <location>
        <begin position="1253"/>
        <end position="1414"/>
    </location>
</feature>
<feature type="coiled-coil region" evidence="1">
    <location>
        <begin position="1068"/>
        <end position="1095"/>
    </location>
</feature>
<comment type="caution">
    <text evidence="3">The sequence shown here is derived from an EMBL/GenBank/DDBJ whole genome shotgun (WGS) entry which is preliminary data.</text>
</comment>
<organism evidence="3 4">
    <name type="scientific">Penicillium desertorum</name>
    <dbReference type="NCBI Taxonomy" id="1303715"/>
    <lineage>
        <taxon>Eukaryota</taxon>
        <taxon>Fungi</taxon>
        <taxon>Dikarya</taxon>
        <taxon>Ascomycota</taxon>
        <taxon>Pezizomycotina</taxon>
        <taxon>Eurotiomycetes</taxon>
        <taxon>Eurotiomycetidae</taxon>
        <taxon>Eurotiales</taxon>
        <taxon>Aspergillaceae</taxon>
        <taxon>Penicillium</taxon>
    </lineage>
</organism>
<evidence type="ECO:0000313" key="4">
    <source>
        <dbReference type="Proteomes" id="UP001147760"/>
    </source>
</evidence>
<dbReference type="GO" id="GO:0043332">
    <property type="term" value="C:mating projection tip"/>
    <property type="evidence" value="ECO:0007669"/>
    <property type="project" value="TreeGrafter"/>
</dbReference>
<sequence length="1414" mass="155908">MDAPRRSMDSKMTASIRASSPSPSVPATPAISSYSSPDRTFSSESSRSVSSATSGDARSSVSTSSRRHGYTRALGAEFSESARHRDSVMSLGSIAHLQYYFARTGLLDGKSGRGREWEKGKKNKDNVPRVLVTPNQRHMDDDMVASPSDMADPAEGEFEDEDAEVMLPPTVSTYSIKTHHIPPPPDLIFLRRQLTLALDKAEANIEAIENGAEPPPRPILRSSLSPGDIPETNEDDQSGQAPTPMNKEEAQGMCILDDVTNAIRAAKIYYTTHENPERLSSIKSEREIRKELFDVLEVLKRWAARHFASGLREEERERIQGWMAAVRTMLAREKALEDLEAQERQNWDWATGDWRGRERSREESFLRSLLPAGDSLPTWTPVEEAPDDSLPTAFLDRFRDGRALVQLHNLAIKKSKRQFGEITAYHLDIAKPYRQSENLQFWVKAAQLRWELRLDVDVMGVVQNSGTAAWKLFDTALLAWCKTVREELSNFCDRPRDATPPTRPHQHPPPSLTPALSVSPNDSTSTLRRLKSKSSLWSLGSSNNEEEPTPAEPTSAGRTSILRRLSPALAARVKLLDSSNKTATQNRHANAVGRIPQEHLKELDNLHQDLSIKVTRKGQAWNRSNISPGQTQEFKRSASNQLELPHQDILQEIADARRENPESSEAVVDGPELPTPATTVVPATAQPVEHISPPTPMSVAEPVLAQPRAAPMSSTQASNDVRDDRTDFEKYVDDTARREEQSAEEESAPKPPPKDSPPIDAVHSRSSSNSQSYFNPMGLQRADSIYSFSRASFSNQLSLLTSIPLPQPGSLEASIENISTALAAVRALNGAAEQIQIWIKKASDVLAGLDSEDDVEWAAAGGREGLDEVDKAITRFESLVNVYVRAIENVQLRDDIANVDVDNLNTIVSQMESILQNWTQIKTKLKGVKEQVELAMEWEELWSNVLGDVGVEVDNLSGLIFEMEEKRHQALMDTGETSGGLDINELETIVEESPSKGRGHSQNRLSIGPLLASASDTPVIKTPQDDTSHSNLMAIFARMQPLKASLEFLPMRLSMFQARAENIFPSACEEIEDRRNHLEKSYKVLETDAEALLKELAEDKWILVFRNAGAQAQKMFQSVERSIGKLQEGLESGMQVHNPSTLTKLIESYEAKKMHYIPAIERVVSIIQKGVNDRLTVNGEILRLLSDMTSRTDALKASTKVMDTSLEDVQITKGHQLRDSISSILTMDSPAAGSAIETPGSSPASSVIMAGNGYKRASTPMGGSSRRGSSVGSATARSALPPNRRYSSLPQPTAPYTGRKSGIPQPTVLASPTPSSRSSNYFTPTPAARSRTPAPPSTVPNRPRWTNSTNLNNTATSYNSTLRKSSAPLARTPPAIINTSIPQFSPARDVRIPDSRRPSINQSRLEPLSFSESQ</sequence>
<feature type="compositionally biased region" description="Polar residues" evidence="2">
    <location>
        <begin position="1398"/>
        <end position="1414"/>
    </location>
</feature>
<feature type="compositionally biased region" description="Polar residues" evidence="2">
    <location>
        <begin position="1308"/>
        <end position="1322"/>
    </location>
</feature>
<dbReference type="EMBL" id="JAPWDO010000003">
    <property type="protein sequence ID" value="KAJ5479091.1"/>
    <property type="molecule type" value="Genomic_DNA"/>
</dbReference>
<feature type="region of interest" description="Disordered" evidence="2">
    <location>
        <begin position="707"/>
        <end position="726"/>
    </location>
</feature>
<feature type="region of interest" description="Disordered" evidence="2">
    <location>
        <begin position="207"/>
        <end position="246"/>
    </location>
</feature>
<gene>
    <name evidence="3" type="ORF">N7530_004600</name>
</gene>
<evidence type="ECO:0000256" key="1">
    <source>
        <dbReference type="SAM" id="Coils"/>
    </source>
</evidence>
<dbReference type="GO" id="GO:0030473">
    <property type="term" value="P:nuclear migration along microtubule"/>
    <property type="evidence" value="ECO:0007669"/>
    <property type="project" value="TreeGrafter"/>
</dbReference>
<feature type="region of interest" description="Disordered" evidence="2">
    <location>
        <begin position="734"/>
        <end position="775"/>
    </location>
</feature>
<feature type="compositionally biased region" description="Pro residues" evidence="2">
    <location>
        <begin position="501"/>
        <end position="512"/>
    </location>
</feature>
<feature type="compositionally biased region" description="Basic and acidic residues" evidence="2">
    <location>
        <begin position="1388"/>
        <end position="1397"/>
    </location>
</feature>
<dbReference type="OrthoDB" id="5559380at2759"/>
<proteinExistence type="predicted"/>
<feature type="compositionally biased region" description="Low complexity" evidence="2">
    <location>
        <begin position="1323"/>
        <end position="1332"/>
    </location>
</feature>
<dbReference type="GO" id="GO:0031578">
    <property type="term" value="P:mitotic spindle orientation checkpoint signaling"/>
    <property type="evidence" value="ECO:0007669"/>
    <property type="project" value="TreeGrafter"/>
</dbReference>
<reference evidence="3" key="1">
    <citation type="submission" date="2022-12" db="EMBL/GenBank/DDBJ databases">
        <authorList>
            <person name="Petersen C."/>
        </authorList>
    </citation>
    <scope>NUCLEOTIDE SEQUENCE</scope>
    <source>
        <strain evidence="3">IBT 17660</strain>
    </source>
</reference>
<dbReference type="PANTHER" id="PTHR37271:SF1">
    <property type="entry name" value="KARYOGAMY PROTEIN KAR9"/>
    <property type="match status" value="1"/>
</dbReference>
<protein>
    <submittedName>
        <fullName evidence="3">Uncharacterized protein</fullName>
    </submittedName>
</protein>
<dbReference type="PANTHER" id="PTHR37271">
    <property type="entry name" value="KARYOGAMY PROTEIN KAR9"/>
    <property type="match status" value="1"/>
</dbReference>
<dbReference type="GO" id="GO:0005816">
    <property type="term" value="C:spindle pole body"/>
    <property type="evidence" value="ECO:0007669"/>
    <property type="project" value="TreeGrafter"/>
</dbReference>
<dbReference type="Proteomes" id="UP001147760">
    <property type="component" value="Unassembled WGS sequence"/>
</dbReference>
<dbReference type="Pfam" id="PF08580">
    <property type="entry name" value="KAR9"/>
    <property type="match status" value="1"/>
</dbReference>
<feature type="compositionally biased region" description="Low complexity" evidence="2">
    <location>
        <begin position="1346"/>
        <end position="1361"/>
    </location>
</feature>
<evidence type="ECO:0000256" key="2">
    <source>
        <dbReference type="SAM" id="MobiDB-lite"/>
    </source>
</evidence>
<feature type="compositionally biased region" description="Low complexity" evidence="2">
    <location>
        <begin position="13"/>
        <end position="54"/>
    </location>
</feature>
<evidence type="ECO:0000313" key="3">
    <source>
        <dbReference type="EMBL" id="KAJ5479091.1"/>
    </source>
</evidence>
<accession>A0A9X0BR24</accession>
<feature type="compositionally biased region" description="Low complexity" evidence="2">
    <location>
        <begin position="523"/>
        <end position="543"/>
    </location>
</feature>
<keyword evidence="4" id="KW-1185">Reference proteome</keyword>
<reference evidence="3" key="2">
    <citation type="journal article" date="2023" name="IMA Fungus">
        <title>Comparative genomic study of the Penicillium genus elucidates a diverse pangenome and 15 lateral gene transfer events.</title>
        <authorList>
            <person name="Petersen C."/>
            <person name="Sorensen T."/>
            <person name="Nielsen M.R."/>
            <person name="Sondergaard T.E."/>
            <person name="Sorensen J.L."/>
            <person name="Fitzpatrick D.A."/>
            <person name="Frisvad J.C."/>
            <person name="Nielsen K.L."/>
        </authorList>
    </citation>
    <scope>NUCLEOTIDE SEQUENCE</scope>
    <source>
        <strain evidence="3">IBT 17660</strain>
    </source>
</reference>
<keyword evidence="1" id="KW-0175">Coiled coil</keyword>
<feature type="compositionally biased region" description="Low complexity" evidence="2">
    <location>
        <begin position="1262"/>
        <end position="1279"/>
    </location>
</feature>
<dbReference type="InterPro" id="IPR013889">
    <property type="entry name" value="Karyogamy_KAR9"/>
</dbReference>
<name>A0A9X0BR24_9EURO</name>
<dbReference type="GO" id="GO:0005938">
    <property type="term" value="C:cell cortex"/>
    <property type="evidence" value="ECO:0007669"/>
    <property type="project" value="TreeGrafter"/>
</dbReference>
<dbReference type="GO" id="GO:0051293">
    <property type="term" value="P:establishment of spindle localization"/>
    <property type="evidence" value="ECO:0007669"/>
    <property type="project" value="TreeGrafter"/>
</dbReference>
<feature type="region of interest" description="Disordered" evidence="2">
    <location>
        <begin position="492"/>
        <end position="560"/>
    </location>
</feature>
<feature type="region of interest" description="Disordered" evidence="2">
    <location>
        <begin position="1"/>
        <end position="68"/>
    </location>
</feature>